<dbReference type="SMART" id="SM00346">
    <property type="entry name" value="HTH_ICLR"/>
    <property type="match status" value="1"/>
</dbReference>
<reference evidence="6" key="1">
    <citation type="journal article" date="2016" name="Genome Announc.">
        <title>Draft genomes of two strains of Paenibacillus glucanolyticus with capability to degrade lignocellulose.</title>
        <authorList>
            <person name="Mathews S.L."/>
            <person name="Pawlak J."/>
            <person name="Grunden A.M."/>
        </authorList>
    </citation>
    <scope>NUCLEOTIDE SEQUENCE [LARGE SCALE GENOMIC DNA]</scope>
    <source>
        <strain evidence="6">SLM1</strain>
    </source>
</reference>
<dbReference type="Pfam" id="PF01614">
    <property type="entry name" value="IclR_C"/>
    <property type="match status" value="1"/>
</dbReference>
<keyword evidence="3" id="KW-0804">Transcription</keyword>
<dbReference type="RefSeq" id="WP_036637990.1">
    <property type="nucleotide sequence ID" value="NZ_CP028366.1"/>
</dbReference>
<feature type="domain" description="IclR-ED" evidence="5">
    <location>
        <begin position="68"/>
        <end position="249"/>
    </location>
</feature>
<dbReference type="InterPro" id="IPR005471">
    <property type="entry name" value="Tscrpt_reg_IclR_N"/>
</dbReference>
<organism evidence="6 7">
    <name type="scientific">Paenibacillus glucanolyticus</name>
    <dbReference type="NCBI Taxonomy" id="59843"/>
    <lineage>
        <taxon>Bacteria</taxon>
        <taxon>Bacillati</taxon>
        <taxon>Bacillota</taxon>
        <taxon>Bacilli</taxon>
        <taxon>Bacillales</taxon>
        <taxon>Paenibacillaceae</taxon>
        <taxon>Paenibacillus</taxon>
    </lineage>
</organism>
<dbReference type="Gene3D" id="3.30.450.40">
    <property type="match status" value="1"/>
</dbReference>
<evidence type="ECO:0000256" key="1">
    <source>
        <dbReference type="ARBA" id="ARBA00023015"/>
    </source>
</evidence>
<gene>
    <name evidence="6" type="ORF">AWU65_18660</name>
</gene>
<dbReference type="GO" id="GO:0003700">
    <property type="term" value="F:DNA-binding transcription factor activity"/>
    <property type="evidence" value="ECO:0007669"/>
    <property type="project" value="TreeGrafter"/>
</dbReference>
<accession>A0A163L461</accession>
<keyword evidence="1" id="KW-0805">Transcription regulation</keyword>
<dbReference type="EMBL" id="LWMH01000001">
    <property type="protein sequence ID" value="KZS47797.1"/>
    <property type="molecule type" value="Genomic_DNA"/>
</dbReference>
<dbReference type="InterPro" id="IPR014757">
    <property type="entry name" value="Tscrpt_reg_IclR_C"/>
</dbReference>
<dbReference type="InterPro" id="IPR036388">
    <property type="entry name" value="WH-like_DNA-bd_sf"/>
</dbReference>
<comment type="caution">
    <text evidence="6">The sequence shown here is derived from an EMBL/GenBank/DDBJ whole genome shotgun (WGS) entry which is preliminary data.</text>
</comment>
<keyword evidence="2" id="KW-0238">DNA-binding</keyword>
<evidence type="ECO:0000313" key="6">
    <source>
        <dbReference type="EMBL" id="KZS47797.1"/>
    </source>
</evidence>
<evidence type="ECO:0000256" key="3">
    <source>
        <dbReference type="ARBA" id="ARBA00023163"/>
    </source>
</evidence>
<dbReference type="SUPFAM" id="SSF55781">
    <property type="entry name" value="GAF domain-like"/>
    <property type="match status" value="1"/>
</dbReference>
<dbReference type="PROSITE" id="PS51078">
    <property type="entry name" value="ICLR_ED"/>
    <property type="match status" value="1"/>
</dbReference>
<evidence type="ECO:0000259" key="5">
    <source>
        <dbReference type="PROSITE" id="PS51078"/>
    </source>
</evidence>
<dbReference type="Pfam" id="PF09339">
    <property type="entry name" value="HTH_IclR"/>
    <property type="match status" value="1"/>
</dbReference>
<dbReference type="PANTHER" id="PTHR30136">
    <property type="entry name" value="HELIX-TURN-HELIX TRANSCRIPTIONAL REGULATOR, ICLR FAMILY"/>
    <property type="match status" value="1"/>
</dbReference>
<evidence type="ECO:0000313" key="7">
    <source>
        <dbReference type="Proteomes" id="UP000076796"/>
    </source>
</evidence>
<dbReference type="PROSITE" id="PS51077">
    <property type="entry name" value="HTH_ICLR"/>
    <property type="match status" value="1"/>
</dbReference>
<name>A0A163L461_9BACL</name>
<evidence type="ECO:0000259" key="4">
    <source>
        <dbReference type="PROSITE" id="PS51077"/>
    </source>
</evidence>
<dbReference type="Gene3D" id="1.10.10.10">
    <property type="entry name" value="Winged helix-like DNA-binding domain superfamily/Winged helix DNA-binding domain"/>
    <property type="match status" value="1"/>
</dbReference>
<dbReference type="GO" id="GO:0003677">
    <property type="term" value="F:DNA binding"/>
    <property type="evidence" value="ECO:0007669"/>
    <property type="project" value="UniProtKB-KW"/>
</dbReference>
<dbReference type="Proteomes" id="UP000076796">
    <property type="component" value="Unassembled WGS sequence"/>
</dbReference>
<protein>
    <submittedName>
        <fullName evidence="6">Transcriptional regulator</fullName>
    </submittedName>
</protein>
<keyword evidence="7" id="KW-1185">Reference proteome</keyword>
<dbReference type="InterPro" id="IPR029016">
    <property type="entry name" value="GAF-like_dom_sf"/>
</dbReference>
<dbReference type="InterPro" id="IPR050707">
    <property type="entry name" value="HTH_MetabolicPath_Reg"/>
</dbReference>
<dbReference type="AlphaFoldDB" id="A0A163L461"/>
<dbReference type="PANTHER" id="PTHR30136:SF24">
    <property type="entry name" value="HTH-TYPE TRANSCRIPTIONAL REPRESSOR ALLR"/>
    <property type="match status" value="1"/>
</dbReference>
<dbReference type="SUPFAM" id="SSF46785">
    <property type="entry name" value="Winged helix' DNA-binding domain"/>
    <property type="match status" value="1"/>
</dbReference>
<evidence type="ECO:0000256" key="2">
    <source>
        <dbReference type="ARBA" id="ARBA00023125"/>
    </source>
</evidence>
<dbReference type="InterPro" id="IPR036390">
    <property type="entry name" value="WH_DNA-bd_sf"/>
</dbReference>
<proteinExistence type="predicted"/>
<sequence length="251" mass="28554">MDQLLTSVQKSCKLLKLFLRDQKEWGITELSKELQWSKGAVHKMLATLESEGFIKQNRLTRQYSLGYTCLELGNRVKRNNDWVSVARPYLERIAKLTKESVCLCVREGNEAIYMDKIDSPLPIRFIIDAYRRFPLYATSASRVILAFSPEGVKEQIMIEPLAAFTEHSMKSVKELRERISRIEDQGYEISSNMRNVGVTGIAAPIYDSEGQVNASISLVGPSDRIDQHKEDWIQEVLQAAADISNLVGYHP</sequence>
<dbReference type="OrthoDB" id="9791752at2"/>
<feature type="domain" description="HTH iclR-type" evidence="4">
    <location>
        <begin position="5"/>
        <end position="67"/>
    </location>
</feature>
<dbReference type="GeneID" id="97556730"/>
<dbReference type="GO" id="GO:0045892">
    <property type="term" value="P:negative regulation of DNA-templated transcription"/>
    <property type="evidence" value="ECO:0007669"/>
    <property type="project" value="TreeGrafter"/>
</dbReference>